<dbReference type="EMBL" id="QPJI01000019">
    <property type="protein sequence ID" value="RCW63269.1"/>
    <property type="molecule type" value="Genomic_DNA"/>
</dbReference>
<protein>
    <submittedName>
        <fullName evidence="1">Uncharacterized protein</fullName>
    </submittedName>
</protein>
<name>A0A368X6D7_MARNT</name>
<comment type="caution">
    <text evidence="1">The sequence shown here is derived from an EMBL/GenBank/DDBJ whole genome shotgun (WGS) entry which is preliminary data.</text>
</comment>
<gene>
    <name evidence="1" type="ORF">DET61_11936</name>
</gene>
<accession>A0A368X6D7</accession>
<dbReference type="AlphaFoldDB" id="A0A368X6D7"/>
<dbReference type="Proteomes" id="UP000253647">
    <property type="component" value="Unassembled WGS sequence"/>
</dbReference>
<organism evidence="1 2">
    <name type="scientific">Marinobacter nauticus</name>
    <name type="common">Marinobacter hydrocarbonoclasticus</name>
    <name type="synonym">Marinobacter aquaeolei</name>
    <dbReference type="NCBI Taxonomy" id="2743"/>
    <lineage>
        <taxon>Bacteria</taxon>
        <taxon>Pseudomonadati</taxon>
        <taxon>Pseudomonadota</taxon>
        <taxon>Gammaproteobacteria</taxon>
        <taxon>Pseudomonadales</taxon>
        <taxon>Marinobacteraceae</taxon>
        <taxon>Marinobacter</taxon>
    </lineage>
</organism>
<evidence type="ECO:0000313" key="1">
    <source>
        <dbReference type="EMBL" id="RCW63269.1"/>
    </source>
</evidence>
<proteinExistence type="predicted"/>
<reference evidence="1 2" key="1">
    <citation type="submission" date="2018-07" db="EMBL/GenBank/DDBJ databases">
        <title>Freshwater and sediment microbial communities from various areas in North America, analyzing microbe dynamics in response to fracking.</title>
        <authorList>
            <person name="Lamendella R."/>
        </authorList>
    </citation>
    <scope>NUCLEOTIDE SEQUENCE [LARGE SCALE GENOMIC DNA]</scope>
    <source>
        <strain evidence="1 2">105B</strain>
    </source>
</reference>
<evidence type="ECO:0000313" key="2">
    <source>
        <dbReference type="Proteomes" id="UP000253647"/>
    </source>
</evidence>
<sequence length="50" mass="5856">MRLLAYAAGAIPLHKSHHDVPERMFRFHETHDDADWKFGAFGSMRLTKCR</sequence>